<sequence>MPEEPRVLLVRYLDTYDLKACALVNKAWHFDFQPFVWHTVSASFPEFRDPSYRNRIAWLNSIRNNAASIRHLTSLSWDARIDPDLYAVLIKCSHGLSSIRVGAKDEPEFSDMMDLIKANTRLQKVHVQAQRPTFFNPVDSKLLLTALTGHHRLSELTLAWSLTVVSALQLLEACPSLKSLCIVNLDFSPTPTRTLLPNARPTSRLSHLSITCKTSFDGFIGNGCRAEALSAFLDYCPALEALSLHGPLETPSGFETVEYLLRGRLQRLTSLVWTSHFPQSDCIGILNSVPPQQLRHVELSQLMDHQFTTLIEKHFQSLEFLDANVLVSTTAEMAGLFTKCQRLRVLKINSTCDFEVRHLIDRPWTICSTLEELSFRFSIQRPCLDDGLTRYAAVEKAHEGVGLMEWQQAERVFMKRLGECVRLQSYSCLFKKGRDSSPEVGTSKGLSWHLSSGLAHLSRLSQLERIDFGERPFVPYKEDLQFMKENWPLLRVIKCSGWERGYETRQWVQDNWPTLIVHVRPKSDPWRSW</sequence>
<keyword evidence="2" id="KW-1185">Reference proteome</keyword>
<reference evidence="1" key="1">
    <citation type="journal article" date="2020" name="Fungal Divers.">
        <title>Resolving the Mortierellaceae phylogeny through synthesis of multi-gene phylogenetics and phylogenomics.</title>
        <authorList>
            <person name="Vandepol N."/>
            <person name="Liber J."/>
            <person name="Desiro A."/>
            <person name="Na H."/>
            <person name="Kennedy M."/>
            <person name="Barry K."/>
            <person name="Grigoriev I.V."/>
            <person name="Miller A.N."/>
            <person name="O'Donnell K."/>
            <person name="Stajich J.E."/>
            <person name="Bonito G."/>
        </authorList>
    </citation>
    <scope>NUCLEOTIDE SEQUENCE</scope>
    <source>
        <strain evidence="1">BC1065</strain>
    </source>
</reference>
<dbReference type="AlphaFoldDB" id="A0A9P6Q5G0"/>
<dbReference type="OrthoDB" id="2360932at2759"/>
<organism evidence="1 2">
    <name type="scientific">Actinomortierella ambigua</name>
    <dbReference type="NCBI Taxonomy" id="1343610"/>
    <lineage>
        <taxon>Eukaryota</taxon>
        <taxon>Fungi</taxon>
        <taxon>Fungi incertae sedis</taxon>
        <taxon>Mucoromycota</taxon>
        <taxon>Mortierellomycotina</taxon>
        <taxon>Mortierellomycetes</taxon>
        <taxon>Mortierellales</taxon>
        <taxon>Mortierellaceae</taxon>
        <taxon>Actinomortierella</taxon>
    </lineage>
</organism>
<protein>
    <recommendedName>
        <fullName evidence="3">F-box domain-containing protein</fullName>
    </recommendedName>
</protein>
<dbReference type="GO" id="GO:0019005">
    <property type="term" value="C:SCF ubiquitin ligase complex"/>
    <property type="evidence" value="ECO:0007669"/>
    <property type="project" value="TreeGrafter"/>
</dbReference>
<accession>A0A9P6Q5G0</accession>
<dbReference type="EMBL" id="JAAAJB010000271">
    <property type="protein sequence ID" value="KAG0259808.1"/>
    <property type="molecule type" value="Genomic_DNA"/>
</dbReference>
<dbReference type="PANTHER" id="PTHR13318:SF190">
    <property type="entry name" value="PARTNER OF PAIRED, ISOFORM B"/>
    <property type="match status" value="1"/>
</dbReference>
<comment type="caution">
    <text evidence="1">The sequence shown here is derived from an EMBL/GenBank/DDBJ whole genome shotgun (WGS) entry which is preliminary data.</text>
</comment>
<dbReference type="InterPro" id="IPR036047">
    <property type="entry name" value="F-box-like_dom_sf"/>
</dbReference>
<dbReference type="Proteomes" id="UP000807716">
    <property type="component" value="Unassembled WGS sequence"/>
</dbReference>
<evidence type="ECO:0008006" key="3">
    <source>
        <dbReference type="Google" id="ProtNLM"/>
    </source>
</evidence>
<dbReference type="SUPFAM" id="SSF81383">
    <property type="entry name" value="F-box domain"/>
    <property type="match status" value="1"/>
</dbReference>
<dbReference type="SUPFAM" id="SSF52047">
    <property type="entry name" value="RNI-like"/>
    <property type="match status" value="1"/>
</dbReference>
<dbReference type="Gene3D" id="3.80.10.10">
    <property type="entry name" value="Ribonuclease Inhibitor"/>
    <property type="match status" value="2"/>
</dbReference>
<evidence type="ECO:0000313" key="1">
    <source>
        <dbReference type="EMBL" id="KAG0259808.1"/>
    </source>
</evidence>
<name>A0A9P6Q5G0_9FUNG</name>
<proteinExistence type="predicted"/>
<dbReference type="GO" id="GO:0031146">
    <property type="term" value="P:SCF-dependent proteasomal ubiquitin-dependent protein catabolic process"/>
    <property type="evidence" value="ECO:0007669"/>
    <property type="project" value="TreeGrafter"/>
</dbReference>
<evidence type="ECO:0000313" key="2">
    <source>
        <dbReference type="Proteomes" id="UP000807716"/>
    </source>
</evidence>
<dbReference type="InterPro" id="IPR032675">
    <property type="entry name" value="LRR_dom_sf"/>
</dbReference>
<gene>
    <name evidence="1" type="ORF">DFQ27_003892</name>
</gene>
<dbReference type="PANTHER" id="PTHR13318">
    <property type="entry name" value="PARTNER OF PAIRED, ISOFORM B-RELATED"/>
    <property type="match status" value="1"/>
</dbReference>